<dbReference type="EMBL" id="JAODUP010000428">
    <property type="protein sequence ID" value="KAK2149977.1"/>
    <property type="molecule type" value="Genomic_DNA"/>
</dbReference>
<organism evidence="7 8">
    <name type="scientific">Paralvinella palmiformis</name>
    <dbReference type="NCBI Taxonomy" id="53620"/>
    <lineage>
        <taxon>Eukaryota</taxon>
        <taxon>Metazoa</taxon>
        <taxon>Spiralia</taxon>
        <taxon>Lophotrochozoa</taxon>
        <taxon>Annelida</taxon>
        <taxon>Polychaeta</taxon>
        <taxon>Sedentaria</taxon>
        <taxon>Canalipalpata</taxon>
        <taxon>Terebellida</taxon>
        <taxon>Terebelliformia</taxon>
        <taxon>Alvinellidae</taxon>
        <taxon>Paralvinella</taxon>
    </lineage>
</organism>
<evidence type="ECO:0000256" key="5">
    <source>
        <dbReference type="SAM" id="Phobius"/>
    </source>
</evidence>
<dbReference type="Pfam" id="PF00001">
    <property type="entry name" value="7tm_1"/>
    <property type="match status" value="1"/>
</dbReference>
<dbReference type="InterPro" id="IPR000276">
    <property type="entry name" value="GPCR_Rhodpsn"/>
</dbReference>
<evidence type="ECO:0000313" key="8">
    <source>
        <dbReference type="Proteomes" id="UP001208570"/>
    </source>
</evidence>
<keyword evidence="4 5" id="KW-0472">Membrane</keyword>
<accession>A0AAD9MY05</accession>
<reference evidence="7" key="1">
    <citation type="journal article" date="2023" name="Mol. Biol. Evol.">
        <title>Third-Generation Sequencing Reveals the Adaptive Role of the Epigenome in Three Deep-Sea Polychaetes.</title>
        <authorList>
            <person name="Perez M."/>
            <person name="Aroh O."/>
            <person name="Sun Y."/>
            <person name="Lan Y."/>
            <person name="Juniper S.K."/>
            <person name="Young C.R."/>
            <person name="Angers B."/>
            <person name="Qian P.Y."/>
        </authorList>
    </citation>
    <scope>NUCLEOTIDE SEQUENCE</scope>
    <source>
        <strain evidence="7">P08H-3</strain>
    </source>
</reference>
<feature type="transmembrane region" description="Helical" evidence="5">
    <location>
        <begin position="110"/>
        <end position="129"/>
    </location>
</feature>
<gene>
    <name evidence="7" type="ORF">LSH36_428g02007</name>
</gene>
<feature type="transmembrane region" description="Helical" evidence="5">
    <location>
        <begin position="291"/>
        <end position="309"/>
    </location>
</feature>
<evidence type="ECO:0000259" key="6">
    <source>
        <dbReference type="PROSITE" id="PS50262"/>
    </source>
</evidence>
<keyword evidence="8" id="KW-1185">Reference proteome</keyword>
<dbReference type="GO" id="GO:0016020">
    <property type="term" value="C:membrane"/>
    <property type="evidence" value="ECO:0007669"/>
    <property type="project" value="UniProtKB-SubCell"/>
</dbReference>
<evidence type="ECO:0000313" key="7">
    <source>
        <dbReference type="EMBL" id="KAK2149977.1"/>
    </source>
</evidence>
<feature type="transmembrane region" description="Helical" evidence="5">
    <location>
        <begin position="70"/>
        <end position="89"/>
    </location>
</feature>
<dbReference type="Proteomes" id="UP001208570">
    <property type="component" value="Unassembled WGS sequence"/>
</dbReference>
<dbReference type="InterPro" id="IPR052954">
    <property type="entry name" value="GPCR-Ligand_Int"/>
</dbReference>
<dbReference type="PANTHER" id="PTHR46641:SF2">
    <property type="entry name" value="FMRFAMIDE RECEPTOR"/>
    <property type="match status" value="1"/>
</dbReference>
<evidence type="ECO:0000256" key="2">
    <source>
        <dbReference type="ARBA" id="ARBA00022692"/>
    </source>
</evidence>
<feature type="transmembrane region" description="Helical" evidence="5">
    <location>
        <begin position="345"/>
        <end position="363"/>
    </location>
</feature>
<dbReference type="GO" id="GO:0004930">
    <property type="term" value="F:G protein-coupled receptor activity"/>
    <property type="evidence" value="ECO:0007669"/>
    <property type="project" value="InterPro"/>
</dbReference>
<dbReference type="PANTHER" id="PTHR46641">
    <property type="entry name" value="FMRFAMIDE RECEPTOR-RELATED"/>
    <property type="match status" value="1"/>
</dbReference>
<feature type="domain" description="G-protein coupled receptors family 1 profile" evidence="6">
    <location>
        <begin position="82"/>
        <end position="352"/>
    </location>
</feature>
<protein>
    <recommendedName>
        <fullName evidence="6">G-protein coupled receptors family 1 profile domain-containing protein</fullName>
    </recommendedName>
</protein>
<dbReference type="CDD" id="cd14978">
    <property type="entry name" value="7tmA_FMRFamide_R-like"/>
    <property type="match status" value="1"/>
</dbReference>
<evidence type="ECO:0000256" key="1">
    <source>
        <dbReference type="ARBA" id="ARBA00004370"/>
    </source>
</evidence>
<evidence type="ECO:0000256" key="3">
    <source>
        <dbReference type="ARBA" id="ARBA00022989"/>
    </source>
</evidence>
<feature type="transmembrane region" description="Helical" evidence="5">
    <location>
        <begin position="149"/>
        <end position="171"/>
    </location>
</feature>
<evidence type="ECO:0000256" key="4">
    <source>
        <dbReference type="ARBA" id="ARBA00023136"/>
    </source>
</evidence>
<sequence length="403" mass="45611">MEQRYWPVSDDASPDRNQTYVMVPISPPGRSNDSLLNRTASNGSAHSGSGLADDGEAIALNEIIFVLDSYVTPFICAVGCIGNILNLTVLSRSRFRQTDGRSESGAHVGLIFMAVSDLLLCVAMFPRALLPSIHLLFEEYDFQLLYQAYGTGVITTFILISTWITVDMTILRYFYICHPLLSRKWNCRKCALVVYPVSSVACCLLNVPSFFQYQITDFSDKDGAFYMIDIGLLEPKAMKEFRYCQVIVGVIVPAVMLIYCNIRLVQALRRSHRIRIRCYVQDHNSQRSRKWITVTLIVISLGFIVLVFPCELMDFFVDYIKMNISRTESFLLVRSLANTMQVTNFALNFIVYCIINVHFRMILQEMCRCSTTKQGPSLMPPSSIVSAGSIYSSRRLRLSQSAV</sequence>
<name>A0AAD9MY05_9ANNE</name>
<dbReference type="InterPro" id="IPR017452">
    <property type="entry name" value="GPCR_Rhodpsn_7TM"/>
</dbReference>
<dbReference type="AlphaFoldDB" id="A0AAD9MY05"/>
<dbReference type="SUPFAM" id="SSF81321">
    <property type="entry name" value="Family A G protein-coupled receptor-like"/>
    <property type="match status" value="1"/>
</dbReference>
<comment type="subcellular location">
    <subcellularLocation>
        <location evidence="1">Membrane</location>
    </subcellularLocation>
</comment>
<keyword evidence="3 5" id="KW-1133">Transmembrane helix</keyword>
<proteinExistence type="predicted"/>
<feature type="transmembrane region" description="Helical" evidence="5">
    <location>
        <begin position="192"/>
        <end position="211"/>
    </location>
</feature>
<dbReference type="PROSITE" id="PS50262">
    <property type="entry name" value="G_PROTEIN_RECEP_F1_2"/>
    <property type="match status" value="1"/>
</dbReference>
<dbReference type="PRINTS" id="PR00237">
    <property type="entry name" value="GPCRRHODOPSN"/>
</dbReference>
<comment type="caution">
    <text evidence="7">The sequence shown here is derived from an EMBL/GenBank/DDBJ whole genome shotgun (WGS) entry which is preliminary data.</text>
</comment>
<dbReference type="Gene3D" id="1.20.1070.10">
    <property type="entry name" value="Rhodopsin 7-helix transmembrane proteins"/>
    <property type="match status" value="1"/>
</dbReference>
<keyword evidence="2 5" id="KW-0812">Transmembrane</keyword>
<feature type="transmembrane region" description="Helical" evidence="5">
    <location>
        <begin position="246"/>
        <end position="265"/>
    </location>
</feature>